<dbReference type="InterPro" id="IPR027357">
    <property type="entry name" value="DOCKER_dom"/>
</dbReference>
<comment type="similarity">
    <text evidence="2">Belongs to the DOCK family.</text>
</comment>
<sequence>MNKDGKVDRQVLDQIAGLNKAGSLNQLQGKKNVANLRPSSGQRFLKQSATEALADSSDDSASIATTDSASLPDQAEDDEFYDPEEEGIATPENETPPSFGEYKLNRAGNQLNGNNNRKVSTGSRNSLTKFEPPEISKPSVANLRKNSPLQEQSTEIRTHVHKAHSSDGMTSRHLGAKSQKEALLCALQILSLLDDNSLGNMIWLMDLTDRLHFLRILIFSVHHLKYTGKSQIDQFSKISGLVTMRGSMKGDQASGPASRQGSLLRYKRGESALGQLAMQYTPAEASSTSSSEDMHAKLSANLSTECGLVVIDILSTFCSVFRKELDGNSASSSLFRGIIEVVCTLLSTDQSETVLKHTFAFCRVFVNRFARILFCESNDTLGLLCEAVLRCANIQTSAQTPESDGQLAGDVVIATNLRLDACGLLYRMWRNSFELFGRLGFCRVHLQTIISISKLVTEIGPQFEASLSVLMGLAKEDVQRSSGQPVVNQSFFGRLMGTTSHCLPSPITNSENGRHFLSQVDDLIKRIQGVLVATEEMRKHKDDHARLVDLHYSLAKSYASNPALRKTWLEELFKLHEIHKCLAEAAMAKLHIAALASEHLKRRGEFPQGHEAFAQVSDNISKEEGHIQADPTLVEMACSHQELLLDIQQAAVAMDKAGMWEAMKPIYDLIIPVYEMRRDWTKLTNIYHHLGSAYEAVLRAESGAQRLFASYYRVSFFGQPFESQAGKTFIYRANPCFKLHDMCQLLLQIYVTKYGQDNIELINDSFIMPSPDEIRESGKGYLLISFVEPCLNPKPASTTNLNESGAPVTAFELNHNVRFFKFETPFTRSKNLSADECLRTPGLVRQTDFLESQWRRRTVLETEATFPHLRTRLEVVRQEEEDLSPIDAAIDSIGQKNRELEVYMTMPESETASVVPLLQRDGSDPASGTVGTSLALPKRVASKKHGVPLLMDMRLQGALLPTVNQGPMAYANAFLSSNARDIFSPHKVDTLKSLFLTFLSNCHILLTRNATLLLRSNAEKFKAMRSSLDKYRVDLSNLLQEEVCVEENTLRYFVKKSCTPT</sequence>
<dbReference type="Pfam" id="PF20422">
    <property type="entry name" value="DHR-2_Lobe_B"/>
    <property type="match status" value="1"/>
</dbReference>
<feature type="compositionally biased region" description="Low complexity" evidence="3">
    <location>
        <begin position="105"/>
        <end position="117"/>
    </location>
</feature>
<organism evidence="5 6">
    <name type="scientific">Cichlidogyrus casuarinus</name>
    <dbReference type="NCBI Taxonomy" id="1844966"/>
    <lineage>
        <taxon>Eukaryota</taxon>
        <taxon>Metazoa</taxon>
        <taxon>Spiralia</taxon>
        <taxon>Lophotrochozoa</taxon>
        <taxon>Platyhelminthes</taxon>
        <taxon>Monogenea</taxon>
        <taxon>Monopisthocotylea</taxon>
        <taxon>Dactylogyridea</taxon>
        <taxon>Ancyrocephalidae</taxon>
        <taxon>Cichlidogyrus</taxon>
    </lineage>
</organism>
<dbReference type="Pfam" id="PF20421">
    <property type="entry name" value="DHR-2_Lobe_C"/>
    <property type="match status" value="1"/>
</dbReference>
<dbReference type="EMBL" id="JBJKFK010000203">
    <property type="protein sequence ID" value="KAL3318789.1"/>
    <property type="molecule type" value="Genomic_DNA"/>
</dbReference>
<dbReference type="PANTHER" id="PTHR23317:SF26">
    <property type="entry name" value="ZIZIMIN, ISOFORM K"/>
    <property type="match status" value="1"/>
</dbReference>
<evidence type="ECO:0000256" key="3">
    <source>
        <dbReference type="SAM" id="MobiDB-lite"/>
    </source>
</evidence>
<proteinExistence type="inferred from homology"/>
<dbReference type="InterPro" id="IPR046770">
    <property type="entry name" value="DOCKER_Lobe_B"/>
</dbReference>
<dbReference type="InterPro" id="IPR026791">
    <property type="entry name" value="DOCK"/>
</dbReference>
<feature type="compositionally biased region" description="Low complexity" evidence="3">
    <location>
        <begin position="48"/>
        <end position="70"/>
    </location>
</feature>
<dbReference type="AlphaFoldDB" id="A0ABD2QGY1"/>
<feature type="compositionally biased region" description="Polar residues" evidence="3">
    <location>
        <begin position="118"/>
        <end position="128"/>
    </location>
</feature>
<keyword evidence="1" id="KW-0344">Guanine-nucleotide releasing factor</keyword>
<dbReference type="Gene3D" id="1.25.40.410">
    <property type="match status" value="1"/>
</dbReference>
<keyword evidence="6" id="KW-1185">Reference proteome</keyword>
<dbReference type="CDD" id="cd11684">
    <property type="entry name" value="DHR2_DOCK"/>
    <property type="match status" value="1"/>
</dbReference>
<dbReference type="GO" id="GO:0005085">
    <property type="term" value="F:guanyl-nucleotide exchange factor activity"/>
    <property type="evidence" value="ECO:0007669"/>
    <property type="project" value="UniProtKB-KW"/>
</dbReference>
<dbReference type="PROSITE" id="PS51651">
    <property type="entry name" value="DOCKER"/>
    <property type="match status" value="1"/>
</dbReference>
<feature type="region of interest" description="Disordered" evidence="3">
    <location>
        <begin position="47"/>
        <end position="140"/>
    </location>
</feature>
<gene>
    <name evidence="5" type="primary">DOCK10_4</name>
    <name evidence="5" type="ORF">Ciccas_002554</name>
</gene>
<comment type="caution">
    <text evidence="5">The sequence shown here is derived from an EMBL/GenBank/DDBJ whole genome shotgun (WGS) entry which is preliminary data.</text>
</comment>
<dbReference type="InterPro" id="IPR043161">
    <property type="entry name" value="DOCK_C_lobe_A"/>
</dbReference>
<dbReference type="InterPro" id="IPR043162">
    <property type="entry name" value="DOCK_C_lobe_C"/>
</dbReference>
<dbReference type="PANTHER" id="PTHR23317">
    <property type="entry name" value="DEDICATOR OF CYTOKINESIS DOCK"/>
    <property type="match status" value="1"/>
</dbReference>
<evidence type="ECO:0000256" key="1">
    <source>
        <dbReference type="ARBA" id="ARBA00022658"/>
    </source>
</evidence>
<accession>A0ABD2QGY1</accession>
<reference evidence="5 6" key="1">
    <citation type="submission" date="2024-11" db="EMBL/GenBank/DDBJ databases">
        <title>Adaptive evolution of stress response genes in parasites aligns with host niche diversity.</title>
        <authorList>
            <person name="Hahn C."/>
            <person name="Resl P."/>
        </authorList>
    </citation>
    <scope>NUCLEOTIDE SEQUENCE [LARGE SCALE GENOMIC DNA]</scope>
    <source>
        <strain evidence="5">EGGRZ-B1_66</strain>
        <tissue evidence="5">Body</tissue>
    </source>
</reference>
<name>A0ABD2QGY1_9PLAT</name>
<dbReference type="Gene3D" id="1.20.58.740">
    <property type="match status" value="1"/>
</dbReference>
<evidence type="ECO:0000256" key="2">
    <source>
        <dbReference type="PROSITE-ProRule" id="PRU00984"/>
    </source>
</evidence>
<feature type="compositionally biased region" description="Acidic residues" evidence="3">
    <location>
        <begin position="74"/>
        <end position="87"/>
    </location>
</feature>
<dbReference type="InterPro" id="IPR046769">
    <property type="entry name" value="DOCKER_Lobe_A"/>
</dbReference>
<feature type="domain" description="DOCKER" evidence="4">
    <location>
        <begin position="556"/>
        <end position="1044"/>
    </location>
</feature>
<evidence type="ECO:0000259" key="4">
    <source>
        <dbReference type="PROSITE" id="PS51651"/>
    </source>
</evidence>
<evidence type="ECO:0000313" key="5">
    <source>
        <dbReference type="EMBL" id="KAL3318789.1"/>
    </source>
</evidence>
<dbReference type="InterPro" id="IPR046773">
    <property type="entry name" value="DOCKER_Lobe_C"/>
</dbReference>
<protein>
    <submittedName>
        <fullName evidence="5">Dedicator of cytokinesis protein 10</fullName>
    </submittedName>
</protein>
<evidence type="ECO:0000313" key="6">
    <source>
        <dbReference type="Proteomes" id="UP001626550"/>
    </source>
</evidence>
<dbReference type="Pfam" id="PF06920">
    <property type="entry name" value="DHR-2_Lobe_A"/>
    <property type="match status" value="1"/>
</dbReference>
<dbReference type="Proteomes" id="UP001626550">
    <property type="component" value="Unassembled WGS sequence"/>
</dbReference>